<dbReference type="Gene3D" id="3.40.50.620">
    <property type="entry name" value="HUPs"/>
    <property type="match status" value="1"/>
</dbReference>
<keyword evidence="2" id="KW-0694">RNA-binding</keyword>
<proteinExistence type="inferred from homology"/>
<comment type="function">
    <text evidence="2">Catalyzes the formation of N(4)-acetylcytidine (ac(4)C) at the wobble position of elongator tRNA(Met), using acetate and ATP as substrates. First activates an acetate ion to form acetyladenylate (Ac-AMP) and then transfers the acetyl group to tRNA to form ac(4)C34.</text>
</comment>
<protein>
    <recommendedName>
        <fullName evidence="2">tRNA(Met) cytidine acetate ligase</fullName>
        <ecNumber evidence="2">6.3.4.-</ecNumber>
    </recommendedName>
</protein>
<evidence type="ECO:0000256" key="2">
    <source>
        <dbReference type="HAMAP-Rule" id="MF_01539"/>
    </source>
</evidence>
<evidence type="ECO:0000256" key="1">
    <source>
        <dbReference type="ARBA" id="ARBA00022694"/>
    </source>
</evidence>
<name>A0ABT1S0Z1_9FIRM</name>
<dbReference type="Pfam" id="PF05636">
    <property type="entry name" value="HIGH_NTase1"/>
    <property type="match status" value="1"/>
</dbReference>
<dbReference type="Proteomes" id="UP001524473">
    <property type="component" value="Unassembled WGS sequence"/>
</dbReference>
<evidence type="ECO:0000313" key="4">
    <source>
        <dbReference type="Proteomes" id="UP001524473"/>
    </source>
</evidence>
<comment type="similarity">
    <text evidence="2">Belongs to the TmcAL family.</text>
</comment>
<dbReference type="EC" id="6.3.4.-" evidence="2"/>
<feature type="binding site" evidence="2">
    <location>
        <position position="162"/>
    </location>
    <ligand>
        <name>ATP</name>
        <dbReference type="ChEBI" id="CHEBI:30616"/>
    </ligand>
</feature>
<keyword evidence="1 2" id="KW-0819">tRNA processing</keyword>
<dbReference type="PANTHER" id="PTHR37825:SF1">
    <property type="entry name" value="TRNA(MET) CYTIDINE ACETATE LIGASE"/>
    <property type="match status" value="1"/>
</dbReference>
<dbReference type="SUPFAM" id="SSF52374">
    <property type="entry name" value="Nucleotidylyl transferase"/>
    <property type="match status" value="1"/>
</dbReference>
<comment type="caution">
    <text evidence="2">Lacks conserved residue(s) required for the propagation of feature annotation.</text>
</comment>
<comment type="catalytic activity">
    <reaction evidence="2">
        <text>cytidine(34) in elongator tRNA(Met) + acetate + ATP = N(4)-acetylcytidine(34) in elongator tRNA(Met) + AMP + diphosphate</text>
        <dbReference type="Rhea" id="RHEA:58144"/>
        <dbReference type="Rhea" id="RHEA-COMP:10693"/>
        <dbReference type="Rhea" id="RHEA-COMP:10694"/>
        <dbReference type="ChEBI" id="CHEBI:30089"/>
        <dbReference type="ChEBI" id="CHEBI:30616"/>
        <dbReference type="ChEBI" id="CHEBI:33019"/>
        <dbReference type="ChEBI" id="CHEBI:74900"/>
        <dbReference type="ChEBI" id="CHEBI:82748"/>
        <dbReference type="ChEBI" id="CHEBI:456215"/>
    </reaction>
</comment>
<comment type="subcellular location">
    <subcellularLocation>
        <location evidence="2">Cytoplasm</location>
    </subcellularLocation>
</comment>
<dbReference type="PANTHER" id="PTHR37825">
    <property type="entry name" value="TRNA(MET) CYTIDINE ACETATE LIGASE"/>
    <property type="match status" value="1"/>
</dbReference>
<sequence>MMEKLKISAVICEFNPLHMGHKLLLDQMKAISDGIVCVMSGNFVQRGEPAILDKWARTRLALQNGADLIVELPLPWACSGAEHFAAGGVALAEALRCDLLVFGSEVPDVSRMDAAAEALLSPKFSESFSEVPDKGLSFAQRREAALHSMLGETASSLLQKPNCILGIEYLKAIRRQNAALTPIAIPREGAGHDRAAENQEYRSAGELRHLLRTGGKLAGLVPENVCVTLEQLLSSGHCPASLSWLERSILCKLRTMKPEDFSALPDLSEGLENRLHTAAREARSLEELYSLVKSKRYSHARIRRLVMSAFLEIPSGLPELPLYLRILGMTETGARILKDATPTLPVAVRPVDFERLGGSFANLFRLEARADDLYALAFPTPFPCGRDYTEKLIKV</sequence>
<feature type="binding site" evidence="2">
    <location>
        <position position="187"/>
    </location>
    <ligand>
        <name>ATP</name>
        <dbReference type="ChEBI" id="CHEBI:30616"/>
    </ligand>
</feature>
<dbReference type="RefSeq" id="WP_256191980.1">
    <property type="nucleotide sequence ID" value="NZ_CAJKKG010000047.1"/>
</dbReference>
<dbReference type="HAMAP" id="MF_01539">
    <property type="entry name" value="TmcAL"/>
    <property type="match status" value="1"/>
</dbReference>
<keyword evidence="2" id="KW-0963">Cytoplasm</keyword>
<dbReference type="InterPro" id="IPR014729">
    <property type="entry name" value="Rossmann-like_a/b/a_fold"/>
</dbReference>
<feature type="binding site" evidence="2">
    <location>
        <begin position="11"/>
        <end position="24"/>
    </location>
    <ligand>
        <name>ATP</name>
        <dbReference type="ChEBI" id="CHEBI:30616"/>
    </ligand>
</feature>
<accession>A0ABT1S0Z1</accession>
<dbReference type="EMBL" id="JANFZH010000024">
    <property type="protein sequence ID" value="MCQ4840493.1"/>
    <property type="molecule type" value="Genomic_DNA"/>
</dbReference>
<comment type="caution">
    <text evidence="3">The sequence shown here is derived from an EMBL/GenBank/DDBJ whole genome shotgun (WGS) entry which is preliminary data.</text>
</comment>
<keyword evidence="2" id="KW-0820">tRNA-binding</keyword>
<gene>
    <name evidence="2" type="primary">tmcAL</name>
    <name evidence="3" type="ORF">NE695_11275</name>
</gene>
<organism evidence="3 4">
    <name type="scientific">Neglectibacter timonensis</name>
    <dbReference type="NCBI Taxonomy" id="1776382"/>
    <lineage>
        <taxon>Bacteria</taxon>
        <taxon>Bacillati</taxon>
        <taxon>Bacillota</taxon>
        <taxon>Clostridia</taxon>
        <taxon>Eubacteriales</taxon>
        <taxon>Oscillospiraceae</taxon>
        <taxon>Neglectibacter</taxon>
    </lineage>
</organism>
<keyword evidence="4" id="KW-1185">Reference proteome</keyword>
<keyword evidence="2" id="KW-0436">Ligase</keyword>
<evidence type="ECO:0000313" key="3">
    <source>
        <dbReference type="EMBL" id="MCQ4840493.1"/>
    </source>
</evidence>
<reference evidence="3 4" key="1">
    <citation type="submission" date="2022-06" db="EMBL/GenBank/DDBJ databases">
        <title>Isolation of gut microbiota from human fecal samples.</title>
        <authorList>
            <person name="Pamer E.G."/>
            <person name="Barat B."/>
            <person name="Waligurski E."/>
            <person name="Medina S."/>
            <person name="Paddock L."/>
            <person name="Mostad J."/>
        </authorList>
    </citation>
    <scope>NUCLEOTIDE SEQUENCE [LARGE SCALE GENOMIC DNA]</scope>
    <source>
        <strain evidence="3 4">DFI.9.73</strain>
    </source>
</reference>
<keyword evidence="2" id="KW-0547">Nucleotide-binding</keyword>
<keyword evidence="2" id="KW-0067">ATP-binding</keyword>
<feature type="binding site" evidence="2">
    <location>
        <position position="103"/>
    </location>
    <ligand>
        <name>ATP</name>
        <dbReference type="ChEBI" id="CHEBI:30616"/>
    </ligand>
</feature>
<dbReference type="InterPro" id="IPR008513">
    <property type="entry name" value="tRNA(Met)_cyd_acetate_ligase"/>
</dbReference>